<dbReference type="Proteomes" id="UP001497497">
    <property type="component" value="Unassembled WGS sequence"/>
</dbReference>
<evidence type="ECO:0000313" key="11">
    <source>
        <dbReference type="Proteomes" id="UP001497497"/>
    </source>
</evidence>
<dbReference type="Gene3D" id="3.40.50.300">
    <property type="entry name" value="P-loop containing nucleotide triphosphate hydrolases"/>
    <property type="match status" value="1"/>
</dbReference>
<evidence type="ECO:0000256" key="3">
    <source>
        <dbReference type="ARBA" id="ARBA00022737"/>
    </source>
</evidence>
<feature type="non-terminal residue" evidence="10">
    <location>
        <position position="1"/>
    </location>
</feature>
<feature type="domain" description="Roc" evidence="9">
    <location>
        <begin position="31"/>
        <end position="203"/>
    </location>
</feature>
<comment type="catalytic activity">
    <reaction evidence="8">
        <text>L-seryl-[protein] + ATP = O-phospho-L-seryl-[protein] + ADP + H(+)</text>
        <dbReference type="Rhea" id="RHEA:17989"/>
        <dbReference type="Rhea" id="RHEA-COMP:9863"/>
        <dbReference type="Rhea" id="RHEA-COMP:11604"/>
        <dbReference type="ChEBI" id="CHEBI:15378"/>
        <dbReference type="ChEBI" id="CHEBI:29999"/>
        <dbReference type="ChEBI" id="CHEBI:30616"/>
        <dbReference type="ChEBI" id="CHEBI:83421"/>
        <dbReference type="ChEBI" id="CHEBI:456216"/>
        <dbReference type="EC" id="2.7.11.1"/>
    </reaction>
</comment>
<comment type="caution">
    <text evidence="10">The sequence shown here is derived from an EMBL/GenBank/DDBJ whole genome shotgun (WGS) entry which is preliminary data.</text>
</comment>
<evidence type="ECO:0000256" key="2">
    <source>
        <dbReference type="ARBA" id="ARBA00022679"/>
    </source>
</evidence>
<dbReference type="PRINTS" id="PR00449">
    <property type="entry name" value="RASTRNSFRMNG"/>
</dbReference>
<dbReference type="InterPro" id="IPR039788">
    <property type="entry name" value="NOL4/NOL4L"/>
</dbReference>
<evidence type="ECO:0000256" key="1">
    <source>
        <dbReference type="ARBA" id="ARBA00012513"/>
    </source>
</evidence>
<dbReference type="Gene3D" id="3.30.70.1390">
    <property type="entry name" value="ROC domain from the Parkinson's disease-associated leucine-rich repeat kinase 2"/>
    <property type="match status" value="1"/>
</dbReference>
<name>A0AAV2HUU3_LYMST</name>
<evidence type="ECO:0000313" key="10">
    <source>
        <dbReference type="EMBL" id="CAL1536068.1"/>
    </source>
</evidence>
<protein>
    <recommendedName>
        <fullName evidence="1">non-specific serine/threonine protein kinase</fullName>
        <ecNumber evidence="1">2.7.11.1</ecNumber>
    </recommendedName>
</protein>
<dbReference type="SUPFAM" id="SSF52540">
    <property type="entry name" value="P-loop containing nucleoside triphosphate hydrolases"/>
    <property type="match status" value="1"/>
</dbReference>
<dbReference type="EC" id="2.7.11.1" evidence="1"/>
<keyword evidence="4" id="KW-0547">Nucleotide-binding</keyword>
<organism evidence="10 11">
    <name type="scientific">Lymnaea stagnalis</name>
    <name type="common">Great pond snail</name>
    <name type="synonym">Helix stagnalis</name>
    <dbReference type="NCBI Taxonomy" id="6523"/>
    <lineage>
        <taxon>Eukaryota</taxon>
        <taxon>Metazoa</taxon>
        <taxon>Spiralia</taxon>
        <taxon>Lophotrochozoa</taxon>
        <taxon>Mollusca</taxon>
        <taxon>Gastropoda</taxon>
        <taxon>Heterobranchia</taxon>
        <taxon>Euthyneura</taxon>
        <taxon>Panpulmonata</taxon>
        <taxon>Hygrophila</taxon>
        <taxon>Lymnaeoidea</taxon>
        <taxon>Lymnaeidae</taxon>
        <taxon>Lymnaea</taxon>
    </lineage>
</organism>
<reference evidence="10 11" key="1">
    <citation type="submission" date="2024-04" db="EMBL/GenBank/DDBJ databases">
        <authorList>
            <consortium name="Genoscope - CEA"/>
            <person name="William W."/>
        </authorList>
    </citation>
    <scope>NUCLEOTIDE SEQUENCE [LARGE SCALE GENOMIC DNA]</scope>
</reference>
<evidence type="ECO:0000256" key="5">
    <source>
        <dbReference type="ARBA" id="ARBA00022777"/>
    </source>
</evidence>
<dbReference type="InterPro" id="IPR020859">
    <property type="entry name" value="ROC"/>
</dbReference>
<evidence type="ECO:0000256" key="7">
    <source>
        <dbReference type="ARBA" id="ARBA00047899"/>
    </source>
</evidence>
<keyword evidence="3" id="KW-0677">Repeat</keyword>
<keyword evidence="2" id="KW-0808">Transferase</keyword>
<dbReference type="InterPro" id="IPR032171">
    <property type="entry name" value="COR-A"/>
</dbReference>
<comment type="catalytic activity">
    <reaction evidence="7">
        <text>L-threonyl-[protein] + ATP = O-phospho-L-threonyl-[protein] + ADP + H(+)</text>
        <dbReference type="Rhea" id="RHEA:46608"/>
        <dbReference type="Rhea" id="RHEA-COMP:11060"/>
        <dbReference type="Rhea" id="RHEA-COMP:11605"/>
        <dbReference type="ChEBI" id="CHEBI:15378"/>
        <dbReference type="ChEBI" id="CHEBI:30013"/>
        <dbReference type="ChEBI" id="CHEBI:30616"/>
        <dbReference type="ChEBI" id="CHEBI:61977"/>
        <dbReference type="ChEBI" id="CHEBI:456216"/>
        <dbReference type="EC" id="2.7.11.1"/>
    </reaction>
</comment>
<sequence>EACPRLKTPPKEIRAKGFVTTLAYLKRLLTGSVSCQRTKLMLVGLGGAGKTSLVKALLSDNKKTPLNLGDAITDGIDICPWTVKTKEGEITYSVWDFAGQTVYYNTHQFFLSDRAVYLLLWNIRLGHEHAGLHFWLSSISVHAPKAPIFVVGTHLDQMSKVELPLIEMEKKYPQIRGFHFISSHTGQGIQELQEQLIEVTLQQQYMGEKIPGVWLSFEESIKSMQDKSVIEYKELENKAYRSGIFDATEVAHAVQFLHELGSLQHFTNANLRSHVVVNPQWIVDVMACVVSVKDSHIKDGKLHHSDVAKVWKDYDSSLHKWLLMLTEEFDLTFPLKDVPIHLVPCLLPE</sequence>
<dbReference type="PANTHER" id="PTHR12449:SF18">
    <property type="entry name" value="DEATH DOMAIN-CONTAINING PROTEIN"/>
    <property type="match status" value="1"/>
</dbReference>
<dbReference type="PROSITE" id="PS51424">
    <property type="entry name" value="ROC"/>
    <property type="match status" value="1"/>
</dbReference>
<accession>A0AAV2HUU3</accession>
<evidence type="ECO:0000256" key="8">
    <source>
        <dbReference type="ARBA" id="ARBA00048679"/>
    </source>
</evidence>
<dbReference type="Gene3D" id="1.10.10.10">
    <property type="entry name" value="Winged helix-like DNA-binding domain superfamily/Winged helix DNA-binding domain"/>
    <property type="match status" value="1"/>
</dbReference>
<feature type="non-terminal residue" evidence="10">
    <location>
        <position position="349"/>
    </location>
</feature>
<dbReference type="Pfam" id="PF08477">
    <property type="entry name" value="Roc"/>
    <property type="match status" value="1"/>
</dbReference>
<evidence type="ECO:0000256" key="4">
    <source>
        <dbReference type="ARBA" id="ARBA00022741"/>
    </source>
</evidence>
<dbReference type="PANTHER" id="PTHR12449">
    <property type="entry name" value="DEATH DOMAIN-CONTAINING PROTEIN"/>
    <property type="match status" value="1"/>
</dbReference>
<proteinExistence type="predicted"/>
<evidence type="ECO:0000259" key="9">
    <source>
        <dbReference type="PROSITE" id="PS51424"/>
    </source>
</evidence>
<dbReference type="InterPro" id="IPR027417">
    <property type="entry name" value="P-loop_NTPase"/>
</dbReference>
<keyword evidence="5" id="KW-0418">Kinase</keyword>
<evidence type="ECO:0000256" key="6">
    <source>
        <dbReference type="ARBA" id="ARBA00022840"/>
    </source>
</evidence>
<dbReference type="GO" id="GO:0005524">
    <property type="term" value="F:ATP binding"/>
    <property type="evidence" value="ECO:0007669"/>
    <property type="project" value="UniProtKB-KW"/>
</dbReference>
<dbReference type="GO" id="GO:0016301">
    <property type="term" value="F:kinase activity"/>
    <property type="evidence" value="ECO:0007669"/>
    <property type="project" value="UniProtKB-KW"/>
</dbReference>
<dbReference type="InterPro" id="IPR036388">
    <property type="entry name" value="WH-like_DNA-bd_sf"/>
</dbReference>
<keyword evidence="11" id="KW-1185">Reference proteome</keyword>
<dbReference type="Pfam" id="PF16095">
    <property type="entry name" value="COR-A"/>
    <property type="match status" value="1"/>
</dbReference>
<dbReference type="AlphaFoldDB" id="A0AAV2HUU3"/>
<gene>
    <name evidence="10" type="ORF">GSLYS_00009981001</name>
</gene>
<dbReference type="EMBL" id="CAXITT010000220">
    <property type="protein sequence ID" value="CAL1536068.1"/>
    <property type="molecule type" value="Genomic_DNA"/>
</dbReference>
<keyword evidence="6" id="KW-0067">ATP-binding</keyword>